<organism evidence="4 5">
    <name type="scientific">Nocardia aurantia</name>
    <dbReference type="NCBI Taxonomy" id="2585199"/>
    <lineage>
        <taxon>Bacteria</taxon>
        <taxon>Bacillati</taxon>
        <taxon>Actinomycetota</taxon>
        <taxon>Actinomycetes</taxon>
        <taxon>Mycobacteriales</taxon>
        <taxon>Nocardiaceae</taxon>
        <taxon>Nocardia</taxon>
    </lineage>
</organism>
<dbReference type="EC" id="1.1.1.100" evidence="4"/>
<evidence type="ECO:0000256" key="1">
    <source>
        <dbReference type="ARBA" id="ARBA00006484"/>
    </source>
</evidence>
<dbReference type="SUPFAM" id="SSF51735">
    <property type="entry name" value="NAD(P)-binding Rossmann-fold domains"/>
    <property type="match status" value="1"/>
</dbReference>
<dbReference type="PRINTS" id="PR00080">
    <property type="entry name" value="SDRFAMILY"/>
</dbReference>
<feature type="domain" description="Ketoreductase" evidence="3">
    <location>
        <begin position="2"/>
        <end position="180"/>
    </location>
</feature>
<dbReference type="InterPro" id="IPR002347">
    <property type="entry name" value="SDR_fam"/>
</dbReference>
<dbReference type="EMBL" id="WEGI01000003">
    <property type="protein sequence ID" value="MQY26221.1"/>
    <property type="molecule type" value="Genomic_DNA"/>
</dbReference>
<comment type="caution">
    <text evidence="4">The sequence shown here is derived from an EMBL/GenBank/DDBJ whole genome shotgun (WGS) entry which is preliminary data.</text>
</comment>
<dbReference type="RefSeq" id="WP_319942735.1">
    <property type="nucleotide sequence ID" value="NZ_WEGI01000003.1"/>
</dbReference>
<comment type="similarity">
    <text evidence="1">Belongs to the short-chain dehydrogenases/reductases (SDR) family.</text>
</comment>
<sequence length="239" mass="24135">MTVALVTGGSRGIGAAIARRLGADGLRVVVNYRENATAAGKVVAEIEAAGGRAVAAAGDVADPARLLGLFELAEGTFGGLDVLVANAGTARFATLADTTDEDFDTLFAVNTRGTFLALREAARRIRDNGRIVVVSSGSTVTGRPGAGAYAASKAAVEQLVRAAAAELGPRGVTVNSVRPGATRTDALRVDPAALEQLAAQVPLRRIGVPADIAAIVAFLVSADGGWITGQHLHAGGGLF</sequence>
<evidence type="ECO:0000313" key="4">
    <source>
        <dbReference type="EMBL" id="MQY26221.1"/>
    </source>
</evidence>
<dbReference type="PANTHER" id="PTHR48107:SF7">
    <property type="entry name" value="RE15974P"/>
    <property type="match status" value="1"/>
</dbReference>
<gene>
    <name evidence="4" type="primary">fabG_4</name>
    <name evidence="4" type="ORF">NRB56_17830</name>
</gene>
<evidence type="ECO:0000313" key="5">
    <source>
        <dbReference type="Proteomes" id="UP000431401"/>
    </source>
</evidence>
<dbReference type="PROSITE" id="PS00061">
    <property type="entry name" value="ADH_SHORT"/>
    <property type="match status" value="1"/>
</dbReference>
<protein>
    <submittedName>
        <fullName evidence="4">3-oxoacyl-[acyl-carrier-protein] reductase FabG</fullName>
        <ecNumber evidence="4">1.1.1.100</ecNumber>
    </submittedName>
</protein>
<keyword evidence="2 4" id="KW-0560">Oxidoreductase</keyword>
<keyword evidence="5" id="KW-1185">Reference proteome</keyword>
<evidence type="ECO:0000256" key="2">
    <source>
        <dbReference type="ARBA" id="ARBA00023002"/>
    </source>
</evidence>
<dbReference type="SMART" id="SM00822">
    <property type="entry name" value="PKS_KR"/>
    <property type="match status" value="1"/>
</dbReference>
<proteinExistence type="inferred from homology"/>
<dbReference type="Proteomes" id="UP000431401">
    <property type="component" value="Unassembled WGS sequence"/>
</dbReference>
<dbReference type="Pfam" id="PF13561">
    <property type="entry name" value="adh_short_C2"/>
    <property type="match status" value="1"/>
</dbReference>
<dbReference type="PANTHER" id="PTHR48107">
    <property type="entry name" value="NADPH-DEPENDENT ALDEHYDE REDUCTASE-LIKE PROTEIN, CHLOROPLASTIC-RELATED"/>
    <property type="match status" value="1"/>
</dbReference>
<name>A0A7K0DKQ5_9NOCA</name>
<dbReference type="AlphaFoldDB" id="A0A7K0DKQ5"/>
<reference evidence="4 5" key="1">
    <citation type="submission" date="2019-10" db="EMBL/GenBank/DDBJ databases">
        <title>Nocardia macrotermitis sp. nov. and Nocardia aurantia sp. nov., isolated from the gut of fungus growing-termite Macrotermes natalensis.</title>
        <authorList>
            <person name="Benndorf R."/>
            <person name="Schwitalla J."/>
            <person name="Martin K."/>
            <person name="De Beer W."/>
            <person name="Kaster A.-K."/>
            <person name="Vollmers J."/>
            <person name="Poulsen M."/>
            <person name="Beemelmanns C."/>
        </authorList>
    </citation>
    <scope>NUCLEOTIDE SEQUENCE [LARGE SCALE GENOMIC DNA]</scope>
    <source>
        <strain evidence="4 5">RB56</strain>
    </source>
</reference>
<accession>A0A7K0DKQ5</accession>
<dbReference type="InterPro" id="IPR036291">
    <property type="entry name" value="NAD(P)-bd_dom_sf"/>
</dbReference>
<dbReference type="FunFam" id="3.40.50.720:FF:000084">
    <property type="entry name" value="Short-chain dehydrogenase reductase"/>
    <property type="match status" value="1"/>
</dbReference>
<dbReference type="Gene3D" id="3.40.50.720">
    <property type="entry name" value="NAD(P)-binding Rossmann-like Domain"/>
    <property type="match status" value="1"/>
</dbReference>
<dbReference type="GO" id="GO:0004316">
    <property type="term" value="F:3-oxoacyl-[acyl-carrier-protein] reductase (NADPH) activity"/>
    <property type="evidence" value="ECO:0007669"/>
    <property type="project" value="UniProtKB-EC"/>
</dbReference>
<dbReference type="PRINTS" id="PR00081">
    <property type="entry name" value="GDHRDH"/>
</dbReference>
<evidence type="ECO:0000259" key="3">
    <source>
        <dbReference type="SMART" id="SM00822"/>
    </source>
</evidence>
<dbReference type="InterPro" id="IPR020904">
    <property type="entry name" value="Sc_DH/Rdtase_CS"/>
</dbReference>
<dbReference type="InterPro" id="IPR057326">
    <property type="entry name" value="KR_dom"/>
</dbReference>